<keyword evidence="2" id="KW-1185">Reference proteome</keyword>
<accession>A0A4Y2BM67</accession>
<evidence type="ECO:0000313" key="1">
    <source>
        <dbReference type="EMBL" id="GBL92699.1"/>
    </source>
</evidence>
<dbReference type="EMBL" id="BGPR01000088">
    <property type="protein sequence ID" value="GBL92699.1"/>
    <property type="molecule type" value="Genomic_DNA"/>
</dbReference>
<dbReference type="AlphaFoldDB" id="A0A4Y2BM67"/>
<comment type="caution">
    <text evidence="1">The sequence shown here is derived from an EMBL/GenBank/DDBJ whole genome shotgun (WGS) entry which is preliminary data.</text>
</comment>
<reference evidence="1 2" key="1">
    <citation type="journal article" date="2019" name="Sci. Rep.">
        <title>Orb-weaving spider Araneus ventricosus genome elucidates the spidroin gene catalogue.</title>
        <authorList>
            <person name="Kono N."/>
            <person name="Nakamura H."/>
            <person name="Ohtoshi R."/>
            <person name="Moran D.A.P."/>
            <person name="Shinohara A."/>
            <person name="Yoshida Y."/>
            <person name="Fujiwara M."/>
            <person name="Mori M."/>
            <person name="Tomita M."/>
            <person name="Arakawa K."/>
        </authorList>
    </citation>
    <scope>NUCLEOTIDE SEQUENCE [LARGE SCALE GENOMIC DNA]</scope>
</reference>
<gene>
    <name evidence="1" type="ORF">AVEN_119094_1</name>
</gene>
<sequence length="111" mass="12784">MFQDRRKKRGLRLMEVCRGMKQSEALGVILAVPDLACLSWLVKVEEARYLLLAGGLVIDFIQACVDLELRCRKLRRHLVAREEACQVLHRHSKLSGVFQRKNRNEVPCKLG</sequence>
<evidence type="ECO:0000313" key="2">
    <source>
        <dbReference type="Proteomes" id="UP000499080"/>
    </source>
</evidence>
<protein>
    <submittedName>
        <fullName evidence="1">Uncharacterized protein</fullName>
    </submittedName>
</protein>
<organism evidence="1 2">
    <name type="scientific">Araneus ventricosus</name>
    <name type="common">Orbweaver spider</name>
    <name type="synonym">Epeira ventricosa</name>
    <dbReference type="NCBI Taxonomy" id="182803"/>
    <lineage>
        <taxon>Eukaryota</taxon>
        <taxon>Metazoa</taxon>
        <taxon>Ecdysozoa</taxon>
        <taxon>Arthropoda</taxon>
        <taxon>Chelicerata</taxon>
        <taxon>Arachnida</taxon>
        <taxon>Araneae</taxon>
        <taxon>Araneomorphae</taxon>
        <taxon>Entelegynae</taxon>
        <taxon>Araneoidea</taxon>
        <taxon>Araneidae</taxon>
        <taxon>Araneus</taxon>
    </lineage>
</organism>
<dbReference type="Proteomes" id="UP000499080">
    <property type="component" value="Unassembled WGS sequence"/>
</dbReference>
<proteinExistence type="predicted"/>
<name>A0A4Y2BM67_ARAVE</name>